<feature type="compositionally biased region" description="Basic residues" evidence="1">
    <location>
        <begin position="214"/>
        <end position="232"/>
    </location>
</feature>
<gene>
    <name evidence="2" type="ORF">RO3G_08826</name>
</gene>
<dbReference type="VEuPathDB" id="FungiDB:RO3G_08826"/>
<sequence>MITLPEHNIDYPLSFLYLPYLSFNQPIEIAFLSFISYLAQHSGQTGLGNASLVNYASLRTNQQQPVYVTCKGDLAYERIFDSLQIPTYSPETRVMLKEIMIEDVLESPSAEVQKHMKVVAGPSYRQVSSEGPTRGMMTVNLDDDGEGEIVWENVEDEVTVDGPQAEQGDSAREVTDIEDTANGLQISRLCDETETISLENVSEVASASPGVARGTKRARASKPPRERKKKKQIGGTRT</sequence>
<proteinExistence type="predicted"/>
<dbReference type="AlphaFoldDB" id="I1C6N6"/>
<dbReference type="RefSeq" id="XP_067519512.1">
    <property type="nucleotide sequence ID" value="XM_067663411.1"/>
</dbReference>
<feature type="region of interest" description="Disordered" evidence="1">
    <location>
        <begin position="201"/>
        <end position="238"/>
    </location>
</feature>
<accession>I1C6N6</accession>
<evidence type="ECO:0000256" key="1">
    <source>
        <dbReference type="SAM" id="MobiDB-lite"/>
    </source>
</evidence>
<evidence type="ECO:0000313" key="3">
    <source>
        <dbReference type="Proteomes" id="UP000009138"/>
    </source>
</evidence>
<evidence type="ECO:0000313" key="2">
    <source>
        <dbReference type="EMBL" id="EIE84116.1"/>
    </source>
</evidence>
<dbReference type="GeneID" id="93615792"/>
<protein>
    <submittedName>
        <fullName evidence="2">Uncharacterized protein</fullName>
    </submittedName>
</protein>
<organism evidence="2 3">
    <name type="scientific">Rhizopus delemar (strain RA 99-880 / ATCC MYA-4621 / FGSC 9543 / NRRL 43880)</name>
    <name type="common">Mucormycosis agent</name>
    <name type="synonym">Rhizopus arrhizus var. delemar</name>
    <dbReference type="NCBI Taxonomy" id="246409"/>
    <lineage>
        <taxon>Eukaryota</taxon>
        <taxon>Fungi</taxon>
        <taxon>Fungi incertae sedis</taxon>
        <taxon>Mucoromycota</taxon>
        <taxon>Mucoromycotina</taxon>
        <taxon>Mucoromycetes</taxon>
        <taxon>Mucorales</taxon>
        <taxon>Mucorineae</taxon>
        <taxon>Rhizopodaceae</taxon>
        <taxon>Rhizopus</taxon>
    </lineage>
</organism>
<dbReference type="InParanoid" id="I1C6N6"/>
<reference evidence="2 3" key="1">
    <citation type="journal article" date="2009" name="PLoS Genet.">
        <title>Genomic analysis of the basal lineage fungus Rhizopus oryzae reveals a whole-genome duplication.</title>
        <authorList>
            <person name="Ma L.-J."/>
            <person name="Ibrahim A.S."/>
            <person name="Skory C."/>
            <person name="Grabherr M.G."/>
            <person name="Burger G."/>
            <person name="Butler M."/>
            <person name="Elias M."/>
            <person name="Idnurm A."/>
            <person name="Lang B.F."/>
            <person name="Sone T."/>
            <person name="Abe A."/>
            <person name="Calvo S.E."/>
            <person name="Corrochano L.M."/>
            <person name="Engels R."/>
            <person name="Fu J."/>
            <person name="Hansberg W."/>
            <person name="Kim J.-M."/>
            <person name="Kodira C.D."/>
            <person name="Koehrsen M.J."/>
            <person name="Liu B."/>
            <person name="Miranda-Saavedra D."/>
            <person name="O'Leary S."/>
            <person name="Ortiz-Castellanos L."/>
            <person name="Poulter R."/>
            <person name="Rodriguez-Romero J."/>
            <person name="Ruiz-Herrera J."/>
            <person name="Shen Y.-Q."/>
            <person name="Zeng Q."/>
            <person name="Galagan J."/>
            <person name="Birren B.W."/>
            <person name="Cuomo C.A."/>
            <person name="Wickes B.L."/>
        </authorList>
    </citation>
    <scope>NUCLEOTIDE SEQUENCE [LARGE SCALE GENOMIC DNA]</scope>
    <source>
        <strain evidence="3">RA 99-880 / ATCC MYA-4621 / FGSC 9543 / NRRL 43880</strain>
    </source>
</reference>
<keyword evidence="3" id="KW-1185">Reference proteome</keyword>
<dbReference type="EMBL" id="CH476737">
    <property type="protein sequence ID" value="EIE84116.1"/>
    <property type="molecule type" value="Genomic_DNA"/>
</dbReference>
<dbReference type="Proteomes" id="UP000009138">
    <property type="component" value="Unassembled WGS sequence"/>
</dbReference>
<name>I1C6N6_RHIO9</name>